<feature type="coiled-coil region" evidence="1">
    <location>
        <begin position="101"/>
        <end position="214"/>
    </location>
</feature>
<dbReference type="Proteomes" id="UP000284657">
    <property type="component" value="Unassembled WGS sequence"/>
</dbReference>
<dbReference type="Gene3D" id="1.10.287.1490">
    <property type="match status" value="1"/>
</dbReference>
<gene>
    <name evidence="3" type="ORF">BBJ29_003358</name>
    <name evidence="4" type="ORF">BBP00_00003149</name>
</gene>
<feature type="coiled-coil region" evidence="1">
    <location>
        <begin position="474"/>
        <end position="501"/>
    </location>
</feature>
<feature type="region of interest" description="Disordered" evidence="2">
    <location>
        <begin position="882"/>
        <end position="916"/>
    </location>
</feature>
<dbReference type="AlphaFoldDB" id="A0A3F2RX01"/>
<feature type="compositionally biased region" description="Basic and acidic residues" evidence="2">
    <location>
        <begin position="894"/>
        <end position="907"/>
    </location>
</feature>
<evidence type="ECO:0000256" key="1">
    <source>
        <dbReference type="SAM" id="Coils"/>
    </source>
</evidence>
<evidence type="ECO:0000313" key="4">
    <source>
        <dbReference type="EMBL" id="RLN64913.1"/>
    </source>
</evidence>
<feature type="region of interest" description="Disordered" evidence="2">
    <location>
        <begin position="1252"/>
        <end position="1271"/>
    </location>
</feature>
<feature type="region of interest" description="Disordered" evidence="2">
    <location>
        <begin position="1"/>
        <end position="75"/>
    </location>
</feature>
<sequence>MWTVLFGDDEAPTHQPPQVKAQPAPSPQLSTPPVTPSPLEDARSSTPPPQKQQPQRPSITAEPTTISTKETDDTPMAMLLKRLNNLMIKVGEHEFEKKTLVDQMEKERKLLAAKIGKLEQQIENLQDQNVQLQYKVEYTSEPMLMERVQDITDMRDALDGVKKQLEAELQLKENELGELKTGLTAKDKELEELRQEYEQQIADLSAQCEMAKQEAVDAAKIADDAANVKYEVQLQQNEDALQTVTALKETLEASLVEKEQAIDEAEATLAQVQRTLVEVQANGEADVKNLQQQLEEAIRLHEQLQQQLGESTRGNEQLFQQQLEEAARGHEQELQSVRDESQAKLEALEAHAHEKEALAAEKSQELEDYKHDCVELWKINEDLKQQIALTSAETMLKQAELRENALSGQSVLQDKVTDLENQLEALQEQLNGKMQEIAELKAEAESHAIVGSEDEASGEDEDKFVVVENGGGAIRVLTDQVATAQRELMEAMELNLHLNNRNAWLEEQYQMLSSVQSDGDDDQDESGATKVSLEEHIAALELELQEARCAANEKVQHVTDLEHNYSALSTEYDRLRVAQNGVIEAKQANDTMLNDLRRELETIRASEASASSDKDRDLFAKEQELVELRTSCTALSDQVNRLHDVERQLQQTKDALMMAQNNLAETETTNVNLKRELDDLKSLSAAASTNDEHVAALQNELAYVRSEKDAMSTELTQYQTSIHDLQVKLHELEGVVETQVAEKKVLEQQLQNLQEMAQENIEGSYELQTNLESTMEELEKAKVQLRAEQERCESLQQAVETVKLSSIPQEELERAQSEIASLEGQVRQLRGLEQSLNQQLQESTQSKDLVIAQLQAAQSERIAAENEQKRLHSLYEQMASKVAATDSSSSDLQRSNDDLSHSLEQTRSKASQLEQQVSAMRAEHGDAQKQVEALTKKNLSLVSEIQSIREEADNQKQIARVQLEQLTMAQSNLQRELAEVKQAFQNKDAEVAAAKQRSQTDVAQLEDLVNRYKADKQSSDQRLAQFNAECEHLRQSHSEAKVAVERSQQELGQVRAQMDKIQQVNATLGAEVNQLRGANDEKTRLLQEVEEKQRVNQRLEETNRELEGLLNKSKAYCEELSRESEDKVSRMQEFASHVEQEARDEIDRIVHENGLLRDELEQLAQVRYEETSAHDELRVKLAELQAENNVLSARAHRLTQQLSQYTDLPEDDEMAAAGQGQTPDLWELLSSGMEQLKADLELASKYAASIDASSVDGRTEAGGDESFTVAN</sequence>
<feature type="coiled-coil region" evidence="1">
    <location>
        <begin position="248"/>
        <end position="372"/>
    </location>
</feature>
<dbReference type="Proteomes" id="UP000277300">
    <property type="component" value="Unassembled WGS sequence"/>
</dbReference>
<dbReference type="PANTHER" id="PTHR23159">
    <property type="entry name" value="CENTROSOMAL PROTEIN 2"/>
    <property type="match status" value="1"/>
</dbReference>
<dbReference type="EMBL" id="MBAD02001204">
    <property type="protein sequence ID" value="RLN57252.1"/>
    <property type="molecule type" value="Genomic_DNA"/>
</dbReference>
<comment type="caution">
    <text evidence="4">The sequence shown here is derived from an EMBL/GenBank/DDBJ whole genome shotgun (WGS) entry which is preliminary data.</text>
</comment>
<dbReference type="EMBL" id="MBDO02000063">
    <property type="protein sequence ID" value="RLN64913.1"/>
    <property type="molecule type" value="Genomic_DNA"/>
</dbReference>
<protein>
    <submittedName>
        <fullName evidence="4">Uncharacterized protein</fullName>
    </submittedName>
</protein>
<feature type="coiled-coil region" evidence="1">
    <location>
        <begin position="1174"/>
        <end position="1201"/>
    </location>
</feature>
<evidence type="ECO:0000313" key="3">
    <source>
        <dbReference type="EMBL" id="RLN57252.1"/>
    </source>
</evidence>
<organism evidence="4 5">
    <name type="scientific">Phytophthora kernoviae</name>
    <dbReference type="NCBI Taxonomy" id="325452"/>
    <lineage>
        <taxon>Eukaryota</taxon>
        <taxon>Sar</taxon>
        <taxon>Stramenopiles</taxon>
        <taxon>Oomycota</taxon>
        <taxon>Peronosporomycetes</taxon>
        <taxon>Peronosporales</taxon>
        <taxon>Peronosporaceae</taxon>
        <taxon>Phytophthora</taxon>
    </lineage>
</organism>
<dbReference type="PANTHER" id="PTHR23159:SF31">
    <property type="entry name" value="CENTROSOME-ASSOCIATED PROTEIN CEP250 ISOFORM X1"/>
    <property type="match status" value="1"/>
</dbReference>
<reference evidence="5 6" key="1">
    <citation type="submission" date="2018-07" db="EMBL/GenBank/DDBJ databases">
        <title>Genome sequencing of oomycete isolates from Chile give support for New Zealand origin for Phytophthora kernoviae and make available the first Nothophytophthora sp. genome.</title>
        <authorList>
            <person name="Studholme D.J."/>
            <person name="Sanfuentes E."/>
            <person name="Panda P."/>
            <person name="Hill R."/>
            <person name="Sambles C."/>
            <person name="Grant M."/>
            <person name="Williams N.M."/>
            <person name="Mcdougal R.L."/>
        </authorList>
    </citation>
    <scope>NUCLEOTIDE SEQUENCE [LARGE SCALE GENOMIC DNA]</scope>
    <source>
        <strain evidence="4">Chile6</strain>
        <strain evidence="3">Chile7</strain>
    </source>
</reference>
<evidence type="ECO:0000256" key="2">
    <source>
        <dbReference type="SAM" id="MobiDB-lite"/>
    </source>
</evidence>
<feature type="coiled-coil region" evidence="1">
    <location>
        <begin position="635"/>
        <end position="690"/>
    </location>
</feature>
<evidence type="ECO:0000313" key="5">
    <source>
        <dbReference type="Proteomes" id="UP000277300"/>
    </source>
</evidence>
<feature type="coiled-coil region" evidence="1">
    <location>
        <begin position="530"/>
        <end position="557"/>
    </location>
</feature>
<dbReference type="OrthoDB" id="10255522at2759"/>
<proteinExistence type="predicted"/>
<feature type="coiled-coil region" evidence="1">
    <location>
        <begin position="409"/>
        <end position="443"/>
    </location>
</feature>
<evidence type="ECO:0000313" key="6">
    <source>
        <dbReference type="Proteomes" id="UP000284657"/>
    </source>
</evidence>
<keyword evidence="1" id="KW-0175">Coiled coil</keyword>
<name>A0A3F2RX01_9STRA</name>
<accession>A0A3F2RX01</accession>
<feature type="coiled-coil region" evidence="1">
    <location>
        <begin position="729"/>
        <end position="867"/>
    </location>
</feature>